<dbReference type="InterPro" id="IPR006094">
    <property type="entry name" value="Oxid_FAD_bind_N"/>
</dbReference>
<evidence type="ECO:0000313" key="10">
    <source>
        <dbReference type="EMBL" id="QEG37273.1"/>
    </source>
</evidence>
<dbReference type="PANTHER" id="PTHR11748:SF119">
    <property type="entry name" value="D-2-HYDROXYGLUTARATE DEHYDROGENASE"/>
    <property type="match status" value="1"/>
</dbReference>
<dbReference type="Pfam" id="PF02913">
    <property type="entry name" value="FAD-oxidase_C"/>
    <property type="match status" value="1"/>
</dbReference>
<dbReference type="InterPro" id="IPR017896">
    <property type="entry name" value="4Fe4S_Fe-S-bd"/>
</dbReference>
<dbReference type="InterPro" id="IPR004017">
    <property type="entry name" value="Cys_rich_dom"/>
</dbReference>
<evidence type="ECO:0000256" key="6">
    <source>
        <dbReference type="ARBA" id="ARBA00023004"/>
    </source>
</evidence>
<dbReference type="PANTHER" id="PTHR11748">
    <property type="entry name" value="D-LACTATE DEHYDROGENASE"/>
    <property type="match status" value="1"/>
</dbReference>
<dbReference type="GO" id="GO:0046872">
    <property type="term" value="F:metal ion binding"/>
    <property type="evidence" value="ECO:0007669"/>
    <property type="project" value="UniProtKB-KW"/>
</dbReference>
<dbReference type="RefSeq" id="WP_210417805.1">
    <property type="nucleotide sequence ID" value="NZ_CP042913.1"/>
</dbReference>
<proteinExistence type="predicted"/>
<dbReference type="InterPro" id="IPR016169">
    <property type="entry name" value="FAD-bd_PCMH_sub2"/>
</dbReference>
<dbReference type="SUPFAM" id="SSF56176">
    <property type="entry name" value="FAD-binding/transporter-associated domain-like"/>
    <property type="match status" value="1"/>
</dbReference>
<keyword evidence="3" id="KW-0479">Metal-binding</keyword>
<gene>
    <name evidence="10" type="primary">glpC_2</name>
    <name evidence="10" type="ORF">Pr1d_46140</name>
</gene>
<dbReference type="InterPro" id="IPR036318">
    <property type="entry name" value="FAD-bd_PCMH-like_sf"/>
</dbReference>
<dbReference type="InterPro" id="IPR016166">
    <property type="entry name" value="FAD-bd_PCMH"/>
</dbReference>
<evidence type="ECO:0000313" key="11">
    <source>
        <dbReference type="Proteomes" id="UP000323917"/>
    </source>
</evidence>
<protein>
    <submittedName>
        <fullName evidence="10">Anaerobic glycerol-3-phosphate dehydrogenase subunit C</fullName>
    </submittedName>
</protein>
<dbReference type="Gene3D" id="3.30.465.10">
    <property type="match status" value="1"/>
</dbReference>
<dbReference type="GO" id="GO:0004458">
    <property type="term" value="F:D-lactate dehydrogenase (cytochrome) activity"/>
    <property type="evidence" value="ECO:0007669"/>
    <property type="project" value="TreeGrafter"/>
</dbReference>
<evidence type="ECO:0000256" key="1">
    <source>
        <dbReference type="ARBA" id="ARBA00001974"/>
    </source>
</evidence>
<dbReference type="GO" id="GO:0008720">
    <property type="term" value="F:D-lactate dehydrogenase (NAD+) activity"/>
    <property type="evidence" value="ECO:0007669"/>
    <property type="project" value="TreeGrafter"/>
</dbReference>
<keyword evidence="6" id="KW-0408">Iron</keyword>
<organism evidence="10 11">
    <name type="scientific">Bythopirellula goksoeyrii</name>
    <dbReference type="NCBI Taxonomy" id="1400387"/>
    <lineage>
        <taxon>Bacteria</taxon>
        <taxon>Pseudomonadati</taxon>
        <taxon>Planctomycetota</taxon>
        <taxon>Planctomycetia</taxon>
        <taxon>Pirellulales</taxon>
        <taxon>Lacipirellulaceae</taxon>
        <taxon>Bythopirellula</taxon>
    </lineage>
</organism>
<dbReference type="GO" id="GO:0051536">
    <property type="term" value="F:iron-sulfur cluster binding"/>
    <property type="evidence" value="ECO:0007669"/>
    <property type="project" value="UniProtKB-KW"/>
</dbReference>
<evidence type="ECO:0000256" key="2">
    <source>
        <dbReference type="ARBA" id="ARBA00022630"/>
    </source>
</evidence>
<evidence type="ECO:0000256" key="5">
    <source>
        <dbReference type="ARBA" id="ARBA00023002"/>
    </source>
</evidence>
<dbReference type="GO" id="GO:0071949">
    <property type="term" value="F:FAD binding"/>
    <property type="evidence" value="ECO:0007669"/>
    <property type="project" value="InterPro"/>
</dbReference>
<keyword evidence="11" id="KW-1185">Reference proteome</keyword>
<evidence type="ECO:0000256" key="4">
    <source>
        <dbReference type="ARBA" id="ARBA00022827"/>
    </source>
</evidence>
<evidence type="ECO:0000256" key="7">
    <source>
        <dbReference type="ARBA" id="ARBA00023014"/>
    </source>
</evidence>
<evidence type="ECO:0000259" key="9">
    <source>
        <dbReference type="PROSITE" id="PS51387"/>
    </source>
</evidence>
<dbReference type="SUPFAM" id="SSF46548">
    <property type="entry name" value="alpha-helical ferredoxin"/>
    <property type="match status" value="1"/>
</dbReference>
<dbReference type="PROSITE" id="PS51387">
    <property type="entry name" value="FAD_PCMH"/>
    <property type="match status" value="1"/>
</dbReference>
<dbReference type="Pfam" id="PF01565">
    <property type="entry name" value="FAD_binding_4"/>
    <property type="match status" value="1"/>
</dbReference>
<comment type="cofactor">
    <cofactor evidence="1">
        <name>FAD</name>
        <dbReference type="ChEBI" id="CHEBI:57692"/>
    </cofactor>
</comment>
<keyword evidence="2" id="KW-0285">Flavoprotein</keyword>
<dbReference type="AlphaFoldDB" id="A0A5B9QTM5"/>
<dbReference type="PROSITE" id="PS00198">
    <property type="entry name" value="4FE4S_FER_1"/>
    <property type="match status" value="1"/>
</dbReference>
<keyword evidence="4" id="KW-0274">FAD</keyword>
<dbReference type="SUPFAM" id="SSF55103">
    <property type="entry name" value="FAD-linked oxidases, C-terminal domain"/>
    <property type="match status" value="1"/>
</dbReference>
<dbReference type="InterPro" id="IPR016171">
    <property type="entry name" value="Vanillyl_alc_oxidase_C-sub2"/>
</dbReference>
<dbReference type="PROSITE" id="PS51379">
    <property type="entry name" value="4FE4S_FER_2"/>
    <property type="match status" value="1"/>
</dbReference>
<accession>A0A5B9QTM5</accession>
<dbReference type="Pfam" id="PF13534">
    <property type="entry name" value="Fer4_17"/>
    <property type="match status" value="1"/>
</dbReference>
<feature type="domain" description="FAD-binding PCMH-type" evidence="9">
    <location>
        <begin position="61"/>
        <end position="300"/>
    </location>
</feature>
<dbReference type="InterPro" id="IPR017900">
    <property type="entry name" value="4Fe4S_Fe_S_CS"/>
</dbReference>
<reference evidence="10 11" key="1">
    <citation type="submission" date="2019-08" db="EMBL/GenBank/DDBJ databases">
        <title>Deep-cultivation of Planctomycetes and their phenomic and genomic characterization uncovers novel biology.</title>
        <authorList>
            <person name="Wiegand S."/>
            <person name="Jogler M."/>
            <person name="Boedeker C."/>
            <person name="Pinto D."/>
            <person name="Vollmers J."/>
            <person name="Rivas-Marin E."/>
            <person name="Kohn T."/>
            <person name="Peeters S.H."/>
            <person name="Heuer A."/>
            <person name="Rast P."/>
            <person name="Oberbeckmann S."/>
            <person name="Bunk B."/>
            <person name="Jeske O."/>
            <person name="Meyerdierks A."/>
            <person name="Storesund J.E."/>
            <person name="Kallscheuer N."/>
            <person name="Luecker S."/>
            <person name="Lage O.M."/>
            <person name="Pohl T."/>
            <person name="Merkel B.J."/>
            <person name="Hornburger P."/>
            <person name="Mueller R.-W."/>
            <person name="Bruemmer F."/>
            <person name="Labrenz M."/>
            <person name="Spormann A.M."/>
            <person name="Op den Camp H."/>
            <person name="Overmann J."/>
            <person name="Amann R."/>
            <person name="Jetten M.S.M."/>
            <person name="Mascher T."/>
            <person name="Medema M.H."/>
            <person name="Devos D.P."/>
            <person name="Kaster A.-K."/>
            <person name="Ovreas L."/>
            <person name="Rohde M."/>
            <person name="Galperin M.Y."/>
            <person name="Jogler C."/>
        </authorList>
    </citation>
    <scope>NUCLEOTIDE SEQUENCE [LARGE SCALE GENOMIC DNA]</scope>
    <source>
        <strain evidence="10 11">Pr1d</strain>
    </source>
</reference>
<evidence type="ECO:0000256" key="3">
    <source>
        <dbReference type="ARBA" id="ARBA00022723"/>
    </source>
</evidence>
<dbReference type="Gene3D" id="3.30.70.2190">
    <property type="match status" value="1"/>
</dbReference>
<dbReference type="InterPro" id="IPR004113">
    <property type="entry name" value="FAD-bd_oxidored_4_C"/>
</dbReference>
<dbReference type="Gene3D" id="3.30.70.2740">
    <property type="match status" value="1"/>
</dbReference>
<sequence length="998" mass="109288">MNLFHEKRANMSVATAEPKPALKPLPEKVQEYLAELGKRTGGDIRSDSFSRVLYSTDASIYQVMPLAVVFPRDVEELQAGVELAAKHGVPILPRAGGSSLAGQAVNEAVVFDLTRHMNRILEVNTDEKWVRVEPGRVLDPLNIELRTHGLQFGPDPASSNRAAMGGIVGNNCTGSHSIVYGMAADHVLETGVFLSDGSRAHFGPLENGSLTAKTQLSGLEGRIYRELAALVESPKNREVIRENTPNHWRRCGGYNLDRLVPGAASYRRPQDPRFNVAKLLCGSEGSLGVMHEIKVNLVDVPKMATIAVIHFDELYAALSAVPTILETDPTAVELLDQMAIKMCRQVREFAGPLCNFVEGTPNCVLMTEFTGTSEAELTDKVARLRQHLKSQGVPATAVTEAKTLALQADVWTVRKAGLGLLMSMKGDYKPLPFIEDSAVPVEHLADYVTKIEEFCQGLGSQVAYYAHASAGCLHIRPLLNVKQAAEVAKLPTISDFSVKLLKGYGGALSSEHGDGRSRSWQAEKFYGPELYGLYRRVKEIFDPNNLLNPGNIVEAPPMTEHLRYGADYHVHEEPEHVDFSEDQGFHRAIEMCNGAGICRKTTGGTMCPSFMVTQDEEHSTRGRANLLRAGLSGLLPAESLTSERMYEALDLCIECKACKSECPSSVDMAKIKFEFLARYYEKNGVPFRARMMAGVPRASRLSAGLMAPLVNGLISNGLVRKLMDKLFGISQHRVLPHFASVPFTTWFRERPSKKATGKKVVLFNDTWNTYNHPEVSIAATEVLEAAGYDVLLPGHFCCGRPMISKGMVNQARSAARDCVEKLAPFAEQGIPIVGLEPSCLLTLRDEVFELLPDDPRTEKIAEHSVLFEEFIAKLVSEESLDLNIQQSLGKVLLHGHCHQKALVGTGPSKQTLAFAGGEVEEVDSGCCGMAGSFGYEAEHYDVSQAMGERRLLPAVRAAEDSTTIVAAGMSCRHQIMHGTGRRVLHPAEAVHRALFPDR</sequence>
<keyword evidence="7" id="KW-0411">Iron-sulfur</keyword>
<dbReference type="Pfam" id="PF02754">
    <property type="entry name" value="CCG"/>
    <property type="match status" value="2"/>
</dbReference>
<keyword evidence="5" id="KW-0560">Oxidoreductase</keyword>
<dbReference type="Gene3D" id="1.10.45.10">
    <property type="entry name" value="Vanillyl-alcohol Oxidase, Chain A, domain 4"/>
    <property type="match status" value="1"/>
</dbReference>
<dbReference type="InterPro" id="IPR016164">
    <property type="entry name" value="FAD-linked_Oxase-like_C"/>
</dbReference>
<dbReference type="Proteomes" id="UP000323917">
    <property type="component" value="Chromosome"/>
</dbReference>
<evidence type="ECO:0000259" key="8">
    <source>
        <dbReference type="PROSITE" id="PS51379"/>
    </source>
</evidence>
<dbReference type="EMBL" id="CP042913">
    <property type="protein sequence ID" value="QEG37273.1"/>
    <property type="molecule type" value="Genomic_DNA"/>
</dbReference>
<name>A0A5B9QTM5_9BACT</name>
<dbReference type="GO" id="GO:1903457">
    <property type="term" value="P:lactate catabolic process"/>
    <property type="evidence" value="ECO:0007669"/>
    <property type="project" value="TreeGrafter"/>
</dbReference>
<feature type="domain" description="4Fe-4S ferredoxin-type" evidence="8">
    <location>
        <begin position="643"/>
        <end position="671"/>
    </location>
</feature>
<dbReference type="KEGG" id="bgok:Pr1d_46140"/>